<keyword evidence="1" id="KW-0812">Transmembrane</keyword>
<dbReference type="KEGG" id="maic:MAIC_31770"/>
<accession>A0AAD1MDJ8</accession>
<keyword evidence="3" id="KW-1185">Reference proteome</keyword>
<keyword evidence="1" id="KW-1133">Transmembrane helix</keyword>
<dbReference type="Pfam" id="PF10825">
    <property type="entry name" value="DUF2752"/>
    <property type="match status" value="1"/>
</dbReference>
<evidence type="ECO:0000313" key="3">
    <source>
        <dbReference type="Proteomes" id="UP000467327"/>
    </source>
</evidence>
<gene>
    <name evidence="2" type="ORF">MAIC_31770</name>
</gene>
<reference evidence="2 3" key="1">
    <citation type="journal article" date="2019" name="Emerg. Microbes Infect.">
        <title>Comprehensive subspecies identification of 175 nontuberculous mycobacteria species based on 7547 genomic profiles.</title>
        <authorList>
            <person name="Matsumoto Y."/>
            <person name="Kinjo T."/>
            <person name="Motooka D."/>
            <person name="Nabeya D."/>
            <person name="Jung N."/>
            <person name="Uechi K."/>
            <person name="Horii T."/>
            <person name="Iida T."/>
            <person name="Fujita J."/>
            <person name="Nakamura S."/>
        </authorList>
    </citation>
    <scope>NUCLEOTIDE SEQUENCE [LARGE SCALE GENOMIC DNA]</scope>
    <source>
        <strain evidence="2 3">JCM 6376</strain>
    </source>
</reference>
<dbReference type="RefSeq" id="WP_115320390.1">
    <property type="nucleotide sequence ID" value="NZ_AP022561.1"/>
</dbReference>
<organism evidence="2 3">
    <name type="scientific">Mycolicibacterium aichiense</name>
    <dbReference type="NCBI Taxonomy" id="1799"/>
    <lineage>
        <taxon>Bacteria</taxon>
        <taxon>Bacillati</taxon>
        <taxon>Actinomycetota</taxon>
        <taxon>Actinomycetes</taxon>
        <taxon>Mycobacteriales</taxon>
        <taxon>Mycobacteriaceae</taxon>
        <taxon>Mycolicibacterium</taxon>
    </lineage>
</organism>
<name>A0AAD1MDJ8_9MYCO</name>
<dbReference type="InterPro" id="IPR021215">
    <property type="entry name" value="DUF2752"/>
</dbReference>
<dbReference type="Proteomes" id="UP000467327">
    <property type="component" value="Chromosome"/>
</dbReference>
<evidence type="ECO:0000313" key="2">
    <source>
        <dbReference type="EMBL" id="BBX08374.1"/>
    </source>
</evidence>
<proteinExistence type="predicted"/>
<evidence type="ECO:0000256" key="1">
    <source>
        <dbReference type="SAM" id="Phobius"/>
    </source>
</evidence>
<keyword evidence="1" id="KW-0472">Membrane</keyword>
<sequence>MTSTEVGQAATGRLARLGPPLAVGALAAGACTAIWIGDPTTPGGIFPVCPTKALLGVDCPGCGTLRMIYSLLHGDLLAAIRFNALALVAFGFLAVAYGTWTYGRLTGRQLTGWQHHRWAPFIALGLVSAWFVVRNLPFAPFTALRD</sequence>
<feature type="transmembrane region" description="Helical" evidence="1">
    <location>
        <begin position="76"/>
        <end position="98"/>
    </location>
</feature>
<protein>
    <submittedName>
        <fullName evidence="2">Membrane protein</fullName>
    </submittedName>
</protein>
<feature type="transmembrane region" description="Helical" evidence="1">
    <location>
        <begin position="118"/>
        <end position="136"/>
    </location>
</feature>
<dbReference type="AlphaFoldDB" id="A0AAD1MDJ8"/>
<dbReference type="EMBL" id="AP022561">
    <property type="protein sequence ID" value="BBX08374.1"/>
    <property type="molecule type" value="Genomic_DNA"/>
</dbReference>